<keyword evidence="2 5" id="KW-0812">Transmembrane</keyword>
<proteinExistence type="predicted"/>
<evidence type="ECO:0000256" key="2">
    <source>
        <dbReference type="ARBA" id="ARBA00022692"/>
    </source>
</evidence>
<evidence type="ECO:0000256" key="3">
    <source>
        <dbReference type="ARBA" id="ARBA00022989"/>
    </source>
</evidence>
<dbReference type="Gene3D" id="1.20.1250.20">
    <property type="entry name" value="MFS general substrate transporter like domains"/>
    <property type="match status" value="1"/>
</dbReference>
<dbReference type="Pfam" id="PF07690">
    <property type="entry name" value="MFS_1"/>
    <property type="match status" value="1"/>
</dbReference>
<feature type="transmembrane region" description="Helical" evidence="5">
    <location>
        <begin position="151"/>
        <end position="174"/>
    </location>
</feature>
<feature type="transmembrane region" description="Helical" evidence="5">
    <location>
        <begin position="33"/>
        <end position="50"/>
    </location>
</feature>
<feature type="transmembrane region" description="Helical" evidence="5">
    <location>
        <begin position="202"/>
        <end position="221"/>
    </location>
</feature>
<feature type="transmembrane region" description="Helical" evidence="5">
    <location>
        <begin position="327"/>
        <end position="349"/>
    </location>
</feature>
<feature type="transmembrane region" description="Helical" evidence="5">
    <location>
        <begin position="116"/>
        <end position="139"/>
    </location>
</feature>
<dbReference type="InterPro" id="IPR036259">
    <property type="entry name" value="MFS_trans_sf"/>
</dbReference>
<gene>
    <name evidence="7" type="ORF">GCM10009765_52880</name>
</gene>
<dbReference type="PANTHER" id="PTHR23534">
    <property type="entry name" value="MFS PERMEASE"/>
    <property type="match status" value="1"/>
</dbReference>
<feature type="transmembrane region" description="Helical" evidence="5">
    <location>
        <begin position="265"/>
        <end position="285"/>
    </location>
</feature>
<dbReference type="PANTHER" id="PTHR23534:SF1">
    <property type="entry name" value="MAJOR FACILITATOR SUPERFAMILY PROTEIN"/>
    <property type="match status" value="1"/>
</dbReference>
<sequence>MLINAAMSTTSAAGTLVFATVAGAGWGGAPSAAAVAGTAVGAIALTAVTARRGRRTSLLAGYAAGVLGAVLALVGVCWPAPIALLVGMFLLGMANAGALLSRYAAAEWYAPERRGFVLGAIVWAGAIGAVGGPLLLAPLARLVGGAGWPPLAGAFVLAVLATAGAVAAALVVAYRPPPVPTVTLFGTGTPIHRLLGQPHVKVAMASMLTAQVVMVAIMTAAPLDMHMHGDGLGLVGMVLSVHTFGMFALAPLSGWLTDRFGGARVIAASLVTLAASALLVVTSTVEGWPGLPISLFLLGYGWNLAFVGGSGLLVRGRVQADQARVEGLVEAISWGAAAIATLGSTGVLAAGGYVLLSPLAAALLIVPAAFLLLFQPQMVRTIKTSQDRGQQTKTE</sequence>
<feature type="transmembrane region" description="Helical" evidence="5">
    <location>
        <begin position="291"/>
        <end position="315"/>
    </location>
</feature>
<feature type="transmembrane region" description="Helical" evidence="5">
    <location>
        <begin position="355"/>
        <end position="374"/>
    </location>
</feature>
<keyword evidence="8" id="KW-1185">Reference proteome</keyword>
<evidence type="ECO:0000256" key="1">
    <source>
        <dbReference type="ARBA" id="ARBA00004651"/>
    </source>
</evidence>
<dbReference type="InterPro" id="IPR020846">
    <property type="entry name" value="MFS_dom"/>
</dbReference>
<comment type="subcellular location">
    <subcellularLocation>
        <location evidence="1">Cell membrane</location>
        <topology evidence="1">Multi-pass membrane protein</topology>
    </subcellularLocation>
</comment>
<dbReference type="EMBL" id="BAAANY010000020">
    <property type="protein sequence ID" value="GAA1696980.1"/>
    <property type="molecule type" value="Genomic_DNA"/>
</dbReference>
<feature type="transmembrane region" description="Helical" evidence="5">
    <location>
        <begin position="233"/>
        <end position="253"/>
    </location>
</feature>
<reference evidence="7 8" key="1">
    <citation type="journal article" date="2019" name="Int. J. Syst. Evol. Microbiol.">
        <title>The Global Catalogue of Microorganisms (GCM) 10K type strain sequencing project: providing services to taxonomists for standard genome sequencing and annotation.</title>
        <authorList>
            <consortium name="The Broad Institute Genomics Platform"/>
            <consortium name="The Broad Institute Genome Sequencing Center for Infectious Disease"/>
            <person name="Wu L."/>
            <person name="Ma J."/>
        </authorList>
    </citation>
    <scope>NUCLEOTIDE SEQUENCE [LARGE SCALE GENOMIC DNA]</scope>
    <source>
        <strain evidence="7 8">JCM 14718</strain>
    </source>
</reference>
<name>A0ABN2I1F2_9ACTN</name>
<dbReference type="PROSITE" id="PS50850">
    <property type="entry name" value="MFS"/>
    <property type="match status" value="1"/>
</dbReference>
<keyword evidence="3 5" id="KW-1133">Transmembrane helix</keyword>
<dbReference type="InterPro" id="IPR011701">
    <property type="entry name" value="MFS"/>
</dbReference>
<feature type="transmembrane region" description="Helical" evidence="5">
    <location>
        <begin position="82"/>
        <end position="104"/>
    </location>
</feature>
<organism evidence="7 8">
    <name type="scientific">Fodinicola feengrottensis</name>
    <dbReference type="NCBI Taxonomy" id="435914"/>
    <lineage>
        <taxon>Bacteria</taxon>
        <taxon>Bacillati</taxon>
        <taxon>Actinomycetota</taxon>
        <taxon>Actinomycetes</taxon>
        <taxon>Mycobacteriales</taxon>
        <taxon>Fodinicola</taxon>
    </lineage>
</organism>
<protein>
    <submittedName>
        <fullName evidence="7">MFS transporter</fullName>
    </submittedName>
</protein>
<keyword evidence="4 5" id="KW-0472">Membrane</keyword>
<dbReference type="Proteomes" id="UP001500618">
    <property type="component" value="Unassembled WGS sequence"/>
</dbReference>
<evidence type="ECO:0000313" key="8">
    <source>
        <dbReference type="Proteomes" id="UP001500618"/>
    </source>
</evidence>
<accession>A0ABN2I1F2</accession>
<evidence type="ECO:0000259" key="6">
    <source>
        <dbReference type="PROSITE" id="PS50850"/>
    </source>
</evidence>
<dbReference type="SUPFAM" id="SSF103473">
    <property type="entry name" value="MFS general substrate transporter"/>
    <property type="match status" value="1"/>
</dbReference>
<feature type="transmembrane region" description="Helical" evidence="5">
    <location>
        <begin position="57"/>
        <end position="76"/>
    </location>
</feature>
<evidence type="ECO:0000256" key="5">
    <source>
        <dbReference type="SAM" id="Phobius"/>
    </source>
</evidence>
<evidence type="ECO:0000256" key="4">
    <source>
        <dbReference type="ARBA" id="ARBA00023136"/>
    </source>
</evidence>
<feature type="domain" description="Major facilitator superfamily (MFS) profile" evidence="6">
    <location>
        <begin position="1"/>
        <end position="379"/>
    </location>
</feature>
<evidence type="ECO:0000313" key="7">
    <source>
        <dbReference type="EMBL" id="GAA1696980.1"/>
    </source>
</evidence>
<comment type="caution">
    <text evidence="7">The sequence shown here is derived from an EMBL/GenBank/DDBJ whole genome shotgun (WGS) entry which is preliminary data.</text>
</comment>